<reference evidence="2 3" key="1">
    <citation type="submission" date="2019-08" db="EMBL/GenBank/DDBJ databases">
        <title>In-depth cultivation of the pig gut microbiome towards novel bacterial diversity and tailored functional studies.</title>
        <authorList>
            <person name="Wylensek D."/>
            <person name="Hitch T.C.A."/>
            <person name="Clavel T."/>
        </authorList>
    </citation>
    <scope>NUCLEOTIDE SEQUENCE [LARGE SCALE GENOMIC DNA]</scope>
    <source>
        <strain evidence="2 3">MUC/MUC-530-WT-4D</strain>
    </source>
</reference>
<sequence>MSIFMKKLTVNQAINEAHTTDNAMLIDCRPKDEFNHGHVTGAINIPLDKITEDRISRRLPDKTTRLYIIGNYGYKPNDAMRKFKKLGYKNVVFGGFMEEHHGLLAR</sequence>
<evidence type="ECO:0000259" key="1">
    <source>
        <dbReference type="PROSITE" id="PS50206"/>
    </source>
</evidence>
<dbReference type="AlphaFoldDB" id="A0A6L5YTA2"/>
<dbReference type="EMBL" id="VUNI01000022">
    <property type="protein sequence ID" value="MST75644.1"/>
    <property type="molecule type" value="Genomic_DNA"/>
</dbReference>
<protein>
    <submittedName>
        <fullName evidence="2">Rhodanese-like domain-containing protein</fullName>
    </submittedName>
</protein>
<dbReference type="Gene3D" id="3.40.250.10">
    <property type="entry name" value="Rhodanese-like domain"/>
    <property type="match status" value="1"/>
</dbReference>
<comment type="caution">
    <text evidence="2">The sequence shown here is derived from an EMBL/GenBank/DDBJ whole genome shotgun (WGS) entry which is preliminary data.</text>
</comment>
<accession>A0A6L5YTA2</accession>
<dbReference type="SMART" id="SM00450">
    <property type="entry name" value="RHOD"/>
    <property type="match status" value="1"/>
</dbReference>
<dbReference type="RefSeq" id="WP_154430610.1">
    <property type="nucleotide sequence ID" value="NZ_VUNI01000022.1"/>
</dbReference>
<dbReference type="Proteomes" id="UP000474024">
    <property type="component" value="Unassembled WGS sequence"/>
</dbReference>
<dbReference type="PANTHER" id="PTHR43031">
    <property type="entry name" value="FAD-DEPENDENT OXIDOREDUCTASE"/>
    <property type="match status" value="1"/>
</dbReference>
<dbReference type="InterPro" id="IPR036873">
    <property type="entry name" value="Rhodanese-like_dom_sf"/>
</dbReference>
<dbReference type="InterPro" id="IPR001763">
    <property type="entry name" value="Rhodanese-like_dom"/>
</dbReference>
<dbReference type="Pfam" id="PF00581">
    <property type="entry name" value="Rhodanese"/>
    <property type="match status" value="1"/>
</dbReference>
<feature type="domain" description="Rhodanese" evidence="1">
    <location>
        <begin position="19"/>
        <end position="105"/>
    </location>
</feature>
<dbReference type="SUPFAM" id="SSF52821">
    <property type="entry name" value="Rhodanese/Cell cycle control phosphatase"/>
    <property type="match status" value="1"/>
</dbReference>
<evidence type="ECO:0000313" key="3">
    <source>
        <dbReference type="Proteomes" id="UP000474024"/>
    </source>
</evidence>
<dbReference type="InterPro" id="IPR050229">
    <property type="entry name" value="GlpE_sulfurtransferase"/>
</dbReference>
<name>A0A6L5YTA2_9FIRM</name>
<evidence type="ECO:0000313" key="2">
    <source>
        <dbReference type="EMBL" id="MST75644.1"/>
    </source>
</evidence>
<dbReference type="PROSITE" id="PS50206">
    <property type="entry name" value="RHODANESE_3"/>
    <property type="match status" value="1"/>
</dbReference>
<keyword evidence="3" id="KW-1185">Reference proteome</keyword>
<gene>
    <name evidence="2" type="ORF">FYJ75_11550</name>
</gene>
<organism evidence="2 3">
    <name type="scientific">Roseburia porci</name>
    <dbReference type="NCBI Taxonomy" id="2605790"/>
    <lineage>
        <taxon>Bacteria</taxon>
        <taxon>Bacillati</taxon>
        <taxon>Bacillota</taxon>
        <taxon>Clostridia</taxon>
        <taxon>Lachnospirales</taxon>
        <taxon>Lachnospiraceae</taxon>
        <taxon>Roseburia</taxon>
    </lineage>
</organism>
<dbReference type="CDD" id="cd00158">
    <property type="entry name" value="RHOD"/>
    <property type="match status" value="1"/>
</dbReference>
<dbReference type="PANTHER" id="PTHR43031:SF1">
    <property type="entry name" value="PYRIDINE NUCLEOTIDE-DISULPHIDE OXIDOREDUCTASE"/>
    <property type="match status" value="1"/>
</dbReference>
<proteinExistence type="predicted"/>